<sequence length="204" mass="23279">MDISETLALKQRDKFHRDFQFLYMTDLETANSITVSFLDWPSVLVLDPLTHLYYIPQENVADITLDSFTAFLYDVKADKLSAYGGTGFIQRAKRVLFDILTTVISVWQSSRWLFMLMFGLPTAVISIVCYSLCCMDTIEEELESDEDSDEEIEPPPYAKLSEIIESEAKQNELGLKETPGGKQQTILENTGGTRRRLKDPENKD</sequence>
<proteinExistence type="predicted"/>
<evidence type="ECO:0000313" key="6">
    <source>
        <dbReference type="EMBL" id="KAL3859866.1"/>
    </source>
</evidence>
<keyword evidence="4" id="KW-0472">Membrane</keyword>
<gene>
    <name evidence="6" type="ORF">ACJMK2_010055</name>
</gene>
<keyword evidence="2" id="KW-0812">Transmembrane</keyword>
<dbReference type="AlphaFoldDB" id="A0ABD3VE50"/>
<dbReference type="PANTHER" id="PTHR46426">
    <property type="entry name" value="PROTEIN DISULFIDE-ISOMERASE TMX3"/>
    <property type="match status" value="1"/>
</dbReference>
<dbReference type="InterPro" id="IPR052250">
    <property type="entry name" value="PDI_TMX3"/>
</dbReference>
<feature type="region of interest" description="Disordered" evidence="5">
    <location>
        <begin position="171"/>
        <end position="204"/>
    </location>
</feature>
<feature type="compositionally biased region" description="Polar residues" evidence="5">
    <location>
        <begin position="181"/>
        <end position="192"/>
    </location>
</feature>
<evidence type="ECO:0000256" key="4">
    <source>
        <dbReference type="ARBA" id="ARBA00023136"/>
    </source>
</evidence>
<evidence type="ECO:0000256" key="1">
    <source>
        <dbReference type="ARBA" id="ARBA00004167"/>
    </source>
</evidence>
<evidence type="ECO:0000256" key="3">
    <source>
        <dbReference type="ARBA" id="ARBA00022989"/>
    </source>
</evidence>
<name>A0ABD3VE50_SINWO</name>
<evidence type="ECO:0000256" key="5">
    <source>
        <dbReference type="SAM" id="MobiDB-lite"/>
    </source>
</evidence>
<organism evidence="6 7">
    <name type="scientific">Sinanodonta woodiana</name>
    <name type="common">Chinese pond mussel</name>
    <name type="synonym">Anodonta woodiana</name>
    <dbReference type="NCBI Taxonomy" id="1069815"/>
    <lineage>
        <taxon>Eukaryota</taxon>
        <taxon>Metazoa</taxon>
        <taxon>Spiralia</taxon>
        <taxon>Lophotrochozoa</taxon>
        <taxon>Mollusca</taxon>
        <taxon>Bivalvia</taxon>
        <taxon>Autobranchia</taxon>
        <taxon>Heteroconchia</taxon>
        <taxon>Palaeoheterodonta</taxon>
        <taxon>Unionida</taxon>
        <taxon>Unionoidea</taxon>
        <taxon>Unionidae</taxon>
        <taxon>Unioninae</taxon>
        <taxon>Sinanodonta</taxon>
    </lineage>
</organism>
<evidence type="ECO:0000256" key="2">
    <source>
        <dbReference type="ARBA" id="ARBA00022692"/>
    </source>
</evidence>
<dbReference type="GO" id="GO:0016020">
    <property type="term" value="C:membrane"/>
    <property type="evidence" value="ECO:0007669"/>
    <property type="project" value="UniProtKB-SubCell"/>
</dbReference>
<dbReference type="Proteomes" id="UP001634394">
    <property type="component" value="Unassembled WGS sequence"/>
</dbReference>
<keyword evidence="7" id="KW-1185">Reference proteome</keyword>
<evidence type="ECO:0000313" key="7">
    <source>
        <dbReference type="Proteomes" id="UP001634394"/>
    </source>
</evidence>
<accession>A0ABD3VE50</accession>
<comment type="caution">
    <text evidence="6">The sequence shown here is derived from an EMBL/GenBank/DDBJ whole genome shotgun (WGS) entry which is preliminary data.</text>
</comment>
<evidence type="ECO:0008006" key="8">
    <source>
        <dbReference type="Google" id="ProtNLM"/>
    </source>
</evidence>
<comment type="subcellular location">
    <subcellularLocation>
        <location evidence="1">Membrane</location>
        <topology evidence="1">Single-pass membrane protein</topology>
    </subcellularLocation>
</comment>
<keyword evidence="3" id="KW-1133">Transmembrane helix</keyword>
<reference evidence="6 7" key="1">
    <citation type="submission" date="2024-11" db="EMBL/GenBank/DDBJ databases">
        <title>Chromosome-level genome assembly of the freshwater bivalve Anodonta woodiana.</title>
        <authorList>
            <person name="Chen X."/>
        </authorList>
    </citation>
    <scope>NUCLEOTIDE SEQUENCE [LARGE SCALE GENOMIC DNA]</scope>
    <source>
        <strain evidence="6">MN2024</strain>
        <tissue evidence="6">Gills</tissue>
    </source>
</reference>
<dbReference type="EMBL" id="JBJQND010000012">
    <property type="protein sequence ID" value="KAL3859866.1"/>
    <property type="molecule type" value="Genomic_DNA"/>
</dbReference>
<protein>
    <recommendedName>
        <fullName evidence="8">Protein disulfide-isomerase TMX3</fullName>
    </recommendedName>
</protein>
<dbReference type="PANTHER" id="PTHR46426:SF1">
    <property type="entry name" value="PROTEIN DISULFIDE-ISOMERASE TMX3"/>
    <property type="match status" value="1"/>
</dbReference>